<dbReference type="EMBL" id="CAWUHC010000002">
    <property type="protein sequence ID" value="CAK7209227.1"/>
    <property type="molecule type" value="Genomic_DNA"/>
</dbReference>
<gene>
    <name evidence="2" type="ORF">SBRCBS47491_000372</name>
</gene>
<feature type="region of interest" description="Disordered" evidence="1">
    <location>
        <begin position="192"/>
        <end position="248"/>
    </location>
</feature>
<evidence type="ECO:0000313" key="2">
    <source>
        <dbReference type="EMBL" id="CAK7209227.1"/>
    </source>
</evidence>
<reference evidence="2 3" key="1">
    <citation type="submission" date="2024-01" db="EMBL/GenBank/DDBJ databases">
        <authorList>
            <person name="Allen C."/>
            <person name="Tagirdzhanova G."/>
        </authorList>
    </citation>
    <scope>NUCLEOTIDE SEQUENCE [LARGE SCALE GENOMIC DNA]</scope>
</reference>
<dbReference type="Proteomes" id="UP001642406">
    <property type="component" value="Unassembled WGS sequence"/>
</dbReference>
<accession>A0ABP0APR7</accession>
<proteinExistence type="predicted"/>
<comment type="caution">
    <text evidence="2">The sequence shown here is derived from an EMBL/GenBank/DDBJ whole genome shotgun (WGS) entry which is preliminary data.</text>
</comment>
<name>A0ABP0APR7_9PEZI</name>
<sequence length="515" mass="57053">MATPVLAPLSNATTIVHFPRRQWTTLDSKWTLVLTATAQLIWDLPHTSNDASDGSSIFHSNKVASARVVELIRAGRLWIGQGGRSVELTVLPTLAGRPIVDSEDGNPLRERVQNVLLGWQPWEDELGLRVQNSHAGTVGTDDNDAGVLHITLNHPPSPHGLYAPRSDGGIPQTRLSCVSCQLNLDFNEDGFKLPRPLQTAQPQKTRATAKQKTKRSTKAKTKPAPPRKTPRLKPGPASRRQLRQQQEQKALELGNKLLDDGVAWHKATLLIETALHMLVGTAKAGSKPRVPGVRPADKVSLAGGAHGLLDVAPAVWSNNYFKSSAAPFTEADGGQLVDLCFDNLEAVFSRSPGDSDSWDCPLDETEDINENDALGGRKLDWGDIQEWAEPNEYFDDDDGLFQEIDGTWSPNDYGLEGRDADEDIETDKGMEAEEDDPYGDLSYDESGIAPWQDMQSELLIQRQDGDNLPTNYEEEYLDDEYFNEEELEFVDIDTMDFDEGVGLWRNDDDIIRDCC</sequence>
<feature type="compositionally biased region" description="Basic residues" evidence="1">
    <location>
        <begin position="207"/>
        <end position="221"/>
    </location>
</feature>
<evidence type="ECO:0000256" key="1">
    <source>
        <dbReference type="SAM" id="MobiDB-lite"/>
    </source>
</evidence>
<organism evidence="2 3">
    <name type="scientific">Sporothrix bragantina</name>
    <dbReference type="NCBI Taxonomy" id="671064"/>
    <lineage>
        <taxon>Eukaryota</taxon>
        <taxon>Fungi</taxon>
        <taxon>Dikarya</taxon>
        <taxon>Ascomycota</taxon>
        <taxon>Pezizomycotina</taxon>
        <taxon>Sordariomycetes</taxon>
        <taxon>Sordariomycetidae</taxon>
        <taxon>Ophiostomatales</taxon>
        <taxon>Ophiostomataceae</taxon>
        <taxon>Sporothrix</taxon>
    </lineage>
</organism>
<protein>
    <submittedName>
        <fullName evidence="2">Uncharacterized protein</fullName>
    </submittedName>
</protein>
<keyword evidence="3" id="KW-1185">Reference proteome</keyword>
<evidence type="ECO:0000313" key="3">
    <source>
        <dbReference type="Proteomes" id="UP001642406"/>
    </source>
</evidence>